<reference evidence="3" key="1">
    <citation type="submission" date="2025-08" db="UniProtKB">
        <authorList>
            <consortium name="RefSeq"/>
        </authorList>
    </citation>
    <scope>IDENTIFICATION</scope>
    <source>
        <tissue evidence="3">Whole sample</tissue>
    </source>
</reference>
<organism evidence="2 3">
    <name type="scientific">Crassostrea virginica</name>
    <name type="common">Eastern oyster</name>
    <dbReference type="NCBI Taxonomy" id="6565"/>
    <lineage>
        <taxon>Eukaryota</taxon>
        <taxon>Metazoa</taxon>
        <taxon>Spiralia</taxon>
        <taxon>Lophotrochozoa</taxon>
        <taxon>Mollusca</taxon>
        <taxon>Bivalvia</taxon>
        <taxon>Autobranchia</taxon>
        <taxon>Pteriomorphia</taxon>
        <taxon>Ostreida</taxon>
        <taxon>Ostreoidea</taxon>
        <taxon>Ostreidae</taxon>
        <taxon>Crassostrea</taxon>
    </lineage>
</organism>
<sequence>MAASSCNKFDVMISYNHSNKTTVKVIKEKLEDAGITCWFDEEHMVRNVLDAMHASIDNSLIFLMCYSSEYFSSEACRKEAEYAANAGKFIIPCKMECDFNAKGWLSMIIGKRPSFDFSGEYLFHSKIANLQHVIRLKRITLSENTQRK</sequence>
<evidence type="ECO:0000313" key="3">
    <source>
        <dbReference type="RefSeq" id="XP_022302646.1"/>
    </source>
</evidence>
<evidence type="ECO:0000259" key="1">
    <source>
        <dbReference type="Pfam" id="PF13676"/>
    </source>
</evidence>
<dbReference type="Proteomes" id="UP000694844">
    <property type="component" value="Chromosome 8"/>
</dbReference>
<dbReference type="OrthoDB" id="2148946at2759"/>
<dbReference type="PANTHER" id="PTHR46270">
    <property type="entry name" value="ARMADILLO-TYPE FOLD-RELATED"/>
    <property type="match status" value="1"/>
</dbReference>
<protein>
    <submittedName>
        <fullName evidence="3">Uncharacterized protein LOC111110439</fullName>
    </submittedName>
</protein>
<dbReference type="AlphaFoldDB" id="A0A8B8BI56"/>
<dbReference type="KEGG" id="cvn:111110439"/>
<dbReference type="Gene3D" id="3.40.50.10140">
    <property type="entry name" value="Toll/interleukin-1 receptor homology (TIR) domain"/>
    <property type="match status" value="1"/>
</dbReference>
<dbReference type="PANTHER" id="PTHR46270:SF2">
    <property type="entry name" value="TIR DOMAIN-CONTAINING PROTEIN"/>
    <property type="match status" value="1"/>
</dbReference>
<proteinExistence type="predicted"/>
<dbReference type="Pfam" id="PF13676">
    <property type="entry name" value="TIR_2"/>
    <property type="match status" value="1"/>
</dbReference>
<name>A0A8B8BI56_CRAVI</name>
<dbReference type="InterPro" id="IPR035897">
    <property type="entry name" value="Toll_tir_struct_dom_sf"/>
</dbReference>
<evidence type="ECO:0000313" key="2">
    <source>
        <dbReference type="Proteomes" id="UP000694844"/>
    </source>
</evidence>
<keyword evidence="2" id="KW-1185">Reference proteome</keyword>
<dbReference type="RefSeq" id="XP_022302646.1">
    <property type="nucleotide sequence ID" value="XM_022446938.1"/>
</dbReference>
<dbReference type="GeneID" id="111110439"/>
<dbReference type="GO" id="GO:0007165">
    <property type="term" value="P:signal transduction"/>
    <property type="evidence" value="ECO:0007669"/>
    <property type="project" value="InterPro"/>
</dbReference>
<accession>A0A8B8BI56</accession>
<gene>
    <name evidence="3" type="primary">LOC111110439</name>
</gene>
<dbReference type="SUPFAM" id="SSF52200">
    <property type="entry name" value="Toll/Interleukin receptor TIR domain"/>
    <property type="match status" value="1"/>
</dbReference>
<feature type="domain" description="TIR" evidence="1">
    <location>
        <begin position="11"/>
        <end position="120"/>
    </location>
</feature>
<dbReference type="InterPro" id="IPR000157">
    <property type="entry name" value="TIR_dom"/>
</dbReference>